<reference evidence="1" key="1">
    <citation type="submission" date="2023-04" db="EMBL/GenBank/DDBJ databases">
        <title>Draft Genome sequencing of Naganishia species isolated from polar environments using Oxford Nanopore Technology.</title>
        <authorList>
            <person name="Leo P."/>
            <person name="Venkateswaran K."/>
        </authorList>
    </citation>
    <scope>NUCLEOTIDE SEQUENCE</scope>
    <source>
        <strain evidence="1">MNA-CCFEE 5261</strain>
    </source>
</reference>
<proteinExistence type="predicted"/>
<dbReference type="Proteomes" id="UP001241377">
    <property type="component" value="Unassembled WGS sequence"/>
</dbReference>
<accession>A0ACC2WJ55</accession>
<gene>
    <name evidence="1" type="ORF">QFC19_001225</name>
</gene>
<protein>
    <submittedName>
        <fullName evidence="1">Uncharacterized protein</fullName>
    </submittedName>
</protein>
<name>A0ACC2WJ55_9TREE</name>
<sequence length="125" mass="13269">MPSPDDIQSFQASLAQVTDHINARFSSLDDDHPIPSRPEIDAALQALPERIPSTGLGTNSTLHHLLQDITQGLLRGHAGSRFFGLVTGGVTPASQLADILGTSCECPFSQIVIAPEPSLLTGRMN</sequence>
<evidence type="ECO:0000313" key="1">
    <source>
        <dbReference type="EMBL" id="KAJ9111456.1"/>
    </source>
</evidence>
<evidence type="ECO:0000313" key="2">
    <source>
        <dbReference type="Proteomes" id="UP001241377"/>
    </source>
</evidence>
<keyword evidence="2" id="KW-1185">Reference proteome</keyword>
<dbReference type="EMBL" id="JASBWR010000008">
    <property type="protein sequence ID" value="KAJ9111456.1"/>
    <property type="molecule type" value="Genomic_DNA"/>
</dbReference>
<organism evidence="1 2">
    <name type="scientific">Naganishia cerealis</name>
    <dbReference type="NCBI Taxonomy" id="610337"/>
    <lineage>
        <taxon>Eukaryota</taxon>
        <taxon>Fungi</taxon>
        <taxon>Dikarya</taxon>
        <taxon>Basidiomycota</taxon>
        <taxon>Agaricomycotina</taxon>
        <taxon>Tremellomycetes</taxon>
        <taxon>Filobasidiales</taxon>
        <taxon>Filobasidiaceae</taxon>
        <taxon>Naganishia</taxon>
    </lineage>
</organism>
<comment type="caution">
    <text evidence="1">The sequence shown here is derived from an EMBL/GenBank/DDBJ whole genome shotgun (WGS) entry which is preliminary data.</text>
</comment>